<evidence type="ECO:0000259" key="5">
    <source>
        <dbReference type="PROSITE" id="PS50808"/>
    </source>
</evidence>
<evidence type="ECO:0000256" key="3">
    <source>
        <dbReference type="ARBA" id="ARBA00022833"/>
    </source>
</evidence>
<keyword evidence="1" id="KW-0479">Metal-binding</keyword>
<dbReference type="GO" id="GO:0003677">
    <property type="term" value="F:DNA binding"/>
    <property type="evidence" value="ECO:0007669"/>
    <property type="project" value="InterPro"/>
</dbReference>
<dbReference type="Pfam" id="PF08238">
    <property type="entry name" value="Sel1"/>
    <property type="match status" value="3"/>
</dbReference>
<sequence length="213" mass="24828">MVRKKGPVWEHFKIENNDDNSHPHVRCKYCSKDFKRAVPERMQTHLDKKCSEAPDLAKSQSRKQNITSRIDNFSEHLSEVKISLESLVSSNDIHYLGYRYQHGIEIEKNEIKAFKLYKQAAEKGHINSMYELGKCYQYGIGIGKNETEAFESYKEAAEKGHIDSIYELVECYQYGIGTEKNEIKACGLYEKVTESQNFFNNDFLGYSYYDNIE</sequence>
<dbReference type="SMART" id="SM00671">
    <property type="entry name" value="SEL1"/>
    <property type="match status" value="3"/>
</dbReference>
<gene>
    <name evidence="6" type="ORF">C1645_862285</name>
</gene>
<evidence type="ECO:0000256" key="4">
    <source>
        <dbReference type="PROSITE-ProRule" id="PRU00027"/>
    </source>
</evidence>
<dbReference type="InterPro" id="IPR011990">
    <property type="entry name" value="TPR-like_helical_dom_sf"/>
</dbReference>
<reference evidence="6 7" key="1">
    <citation type="submission" date="2018-06" db="EMBL/GenBank/DDBJ databases">
        <title>Comparative genomics reveals the genomic features of Rhizophagus irregularis, R. cerebriforme, R. diaphanum and Gigaspora rosea, and their symbiotic lifestyle signature.</title>
        <authorList>
            <person name="Morin E."/>
            <person name="San Clemente H."/>
            <person name="Chen E.C.H."/>
            <person name="De La Providencia I."/>
            <person name="Hainaut M."/>
            <person name="Kuo A."/>
            <person name="Kohler A."/>
            <person name="Murat C."/>
            <person name="Tang N."/>
            <person name="Roy S."/>
            <person name="Loubradou J."/>
            <person name="Henrissat B."/>
            <person name="Grigoriev I.V."/>
            <person name="Corradi N."/>
            <person name="Roux C."/>
            <person name="Martin F.M."/>
        </authorList>
    </citation>
    <scope>NUCLEOTIDE SEQUENCE [LARGE SCALE GENOMIC DNA]</scope>
    <source>
        <strain evidence="6 7">DAOM 227022</strain>
    </source>
</reference>
<organism evidence="6 7">
    <name type="scientific">Glomus cerebriforme</name>
    <dbReference type="NCBI Taxonomy" id="658196"/>
    <lineage>
        <taxon>Eukaryota</taxon>
        <taxon>Fungi</taxon>
        <taxon>Fungi incertae sedis</taxon>
        <taxon>Mucoromycota</taxon>
        <taxon>Glomeromycotina</taxon>
        <taxon>Glomeromycetes</taxon>
        <taxon>Glomerales</taxon>
        <taxon>Glomeraceae</taxon>
        <taxon>Glomus</taxon>
    </lineage>
</organism>
<dbReference type="PANTHER" id="PTHR43628:SF1">
    <property type="entry name" value="CHITIN SYNTHASE REGULATORY FACTOR 2-RELATED"/>
    <property type="match status" value="1"/>
</dbReference>
<dbReference type="PANTHER" id="PTHR43628">
    <property type="entry name" value="ACTIVATOR OF C KINASE PROTEIN 1-RELATED"/>
    <property type="match status" value="1"/>
</dbReference>
<dbReference type="OrthoDB" id="2333420at2759"/>
<keyword evidence="7" id="KW-1185">Reference proteome</keyword>
<comment type="caution">
    <text evidence="6">The sequence shown here is derived from an EMBL/GenBank/DDBJ whole genome shotgun (WGS) entry which is preliminary data.</text>
</comment>
<name>A0A397SCS7_9GLOM</name>
<feature type="domain" description="BED-type" evidence="5">
    <location>
        <begin position="3"/>
        <end position="57"/>
    </location>
</feature>
<protein>
    <recommendedName>
        <fullName evidence="5">BED-type domain-containing protein</fullName>
    </recommendedName>
</protein>
<dbReference type="AlphaFoldDB" id="A0A397SCS7"/>
<evidence type="ECO:0000256" key="2">
    <source>
        <dbReference type="ARBA" id="ARBA00022771"/>
    </source>
</evidence>
<dbReference type="InterPro" id="IPR003656">
    <property type="entry name" value="Znf_BED"/>
</dbReference>
<accession>A0A397SCS7</accession>
<dbReference type="SUPFAM" id="SSF81901">
    <property type="entry name" value="HCP-like"/>
    <property type="match status" value="1"/>
</dbReference>
<proteinExistence type="predicted"/>
<dbReference type="EMBL" id="QKYT01000643">
    <property type="protein sequence ID" value="RIA82659.1"/>
    <property type="molecule type" value="Genomic_DNA"/>
</dbReference>
<dbReference type="InterPro" id="IPR006597">
    <property type="entry name" value="Sel1-like"/>
</dbReference>
<dbReference type="InterPro" id="IPR052945">
    <property type="entry name" value="Mitotic_Regulator"/>
</dbReference>
<keyword evidence="3" id="KW-0862">Zinc</keyword>
<dbReference type="Proteomes" id="UP000265703">
    <property type="component" value="Unassembled WGS sequence"/>
</dbReference>
<keyword evidence="2 4" id="KW-0863">Zinc-finger</keyword>
<dbReference type="Gene3D" id="1.25.40.10">
    <property type="entry name" value="Tetratricopeptide repeat domain"/>
    <property type="match status" value="1"/>
</dbReference>
<dbReference type="GO" id="GO:0008270">
    <property type="term" value="F:zinc ion binding"/>
    <property type="evidence" value="ECO:0007669"/>
    <property type="project" value="UniProtKB-KW"/>
</dbReference>
<dbReference type="PROSITE" id="PS50808">
    <property type="entry name" value="ZF_BED"/>
    <property type="match status" value="1"/>
</dbReference>
<evidence type="ECO:0000313" key="7">
    <source>
        <dbReference type="Proteomes" id="UP000265703"/>
    </source>
</evidence>
<evidence type="ECO:0000256" key="1">
    <source>
        <dbReference type="ARBA" id="ARBA00022723"/>
    </source>
</evidence>
<evidence type="ECO:0000313" key="6">
    <source>
        <dbReference type="EMBL" id="RIA82659.1"/>
    </source>
</evidence>